<name>A0ABW8V4X6_9PROT</name>
<organism evidence="1 2">
    <name type="scientific">Azospirillum argentinense</name>
    <dbReference type="NCBI Taxonomy" id="2970906"/>
    <lineage>
        <taxon>Bacteria</taxon>
        <taxon>Pseudomonadati</taxon>
        <taxon>Pseudomonadota</taxon>
        <taxon>Alphaproteobacteria</taxon>
        <taxon>Rhodospirillales</taxon>
        <taxon>Azospirillaceae</taxon>
        <taxon>Azospirillum</taxon>
    </lineage>
</organism>
<comment type="caution">
    <text evidence="1">The sequence shown here is derived from an EMBL/GenBank/DDBJ whole genome shotgun (WGS) entry which is preliminary data.</text>
</comment>
<sequence>MADTSLIQAMARDLWLEHSRSTAAERRAMGRIPDDGKDIDPAWYDEDAAMPLTGPGFVAKWEGLARAALRSMHERGPSPTMLRAMLAYAERQIDDDDADAADQAKVIAWDAAQAFRHGIAAELEEANG</sequence>
<dbReference type="EMBL" id="JBJLSN010000011">
    <property type="protein sequence ID" value="MFL7901552.1"/>
    <property type="molecule type" value="Genomic_DNA"/>
</dbReference>
<proteinExistence type="predicted"/>
<evidence type="ECO:0000313" key="1">
    <source>
        <dbReference type="EMBL" id="MFL7901552.1"/>
    </source>
</evidence>
<protein>
    <submittedName>
        <fullName evidence="1">Uncharacterized protein</fullName>
    </submittedName>
</protein>
<dbReference type="RefSeq" id="WP_407824015.1">
    <property type="nucleotide sequence ID" value="NZ_JBJLSN010000011.1"/>
</dbReference>
<dbReference type="Proteomes" id="UP001628281">
    <property type="component" value="Unassembled WGS sequence"/>
</dbReference>
<reference evidence="1 2" key="1">
    <citation type="submission" date="2024-11" db="EMBL/GenBank/DDBJ databases">
        <title>Draft genome sequences of two bacteria associated to sugarcane roots in Colombia.</title>
        <authorList>
            <person name="Pardo-Diaz S."/>
            <person name="Masmela-Mendoza J."/>
            <person name="Delgadillo-Duran P."/>
            <person name="Bautista E.J."/>
            <person name="Rojas-Tapias D.F."/>
        </authorList>
    </citation>
    <scope>NUCLEOTIDE SEQUENCE [LARGE SCALE GENOMIC DNA]</scope>
    <source>
        <strain evidence="1 2">Ap18</strain>
    </source>
</reference>
<keyword evidence="2" id="KW-1185">Reference proteome</keyword>
<gene>
    <name evidence="1" type="ORF">ACJ41P_10495</name>
</gene>
<evidence type="ECO:0000313" key="2">
    <source>
        <dbReference type="Proteomes" id="UP001628281"/>
    </source>
</evidence>
<accession>A0ABW8V4X6</accession>